<reference evidence="2 3" key="1">
    <citation type="submission" date="2017-06" db="EMBL/GenBank/DDBJ databases">
        <authorList>
            <person name="Kim H.J."/>
            <person name="Triplett B.A."/>
        </authorList>
    </citation>
    <scope>NUCLEOTIDE SEQUENCE [LARGE SCALE GENOMIC DNA]</scope>
    <source>
        <strain evidence="2 3">SCA</strain>
    </source>
</reference>
<feature type="domain" description="Siphovirus-type tail component RIFT-related" evidence="1">
    <location>
        <begin position="18"/>
        <end position="123"/>
    </location>
</feature>
<protein>
    <submittedName>
        <fullName evidence="2">Putative phage tail component, N-terminal domain-containing protein</fullName>
    </submittedName>
</protein>
<evidence type="ECO:0000259" key="1">
    <source>
        <dbReference type="Pfam" id="PF05709"/>
    </source>
</evidence>
<name>A0A239AJ26_9FIRM</name>
<sequence length="264" mass="29556">MANGIRFKGIHSSTLSLTIRTINRPILPLVMDEYVEMPGRNGSILFPGALSDRMIELEISTVEKNIPELREKSHQIAEWLHSEGREPLIFDDELQYTYTAKVTGQIDLQQFNSSGKMNVTFRCLPFVTATPENFDEVHEYDTGLIYPNEGGFTWDYATKHTSGLYNHTQYETSLKITITGTVSNIKVSNVDADTTLECPSISNQTMIIDGESEDVLIDGVSVLPQVIGDFPNLISGANGLIFEGGTRQNRPNVVVEFEWLHQLL</sequence>
<dbReference type="InterPro" id="IPR006520">
    <property type="entry name" value="Dit_BPSPP_N"/>
</dbReference>
<dbReference type="EMBL" id="FZOJ01000002">
    <property type="protein sequence ID" value="SNR95381.1"/>
    <property type="molecule type" value="Genomic_DNA"/>
</dbReference>
<dbReference type="OrthoDB" id="2734969at2"/>
<keyword evidence="3" id="KW-1185">Reference proteome</keyword>
<gene>
    <name evidence="2" type="ORF">SAMN05446037_100260</name>
</gene>
<evidence type="ECO:0000313" key="2">
    <source>
        <dbReference type="EMBL" id="SNR95381.1"/>
    </source>
</evidence>
<dbReference type="Pfam" id="PF05709">
    <property type="entry name" value="Sipho_tail"/>
    <property type="match status" value="1"/>
</dbReference>
<accession>A0A239AJ26</accession>
<dbReference type="RefSeq" id="WP_089281265.1">
    <property type="nucleotide sequence ID" value="NZ_FZOJ01000002.1"/>
</dbReference>
<dbReference type="InterPro" id="IPR008841">
    <property type="entry name" value="Siphovirus-type_tail_N"/>
</dbReference>
<evidence type="ECO:0000313" key="3">
    <source>
        <dbReference type="Proteomes" id="UP000198304"/>
    </source>
</evidence>
<dbReference type="Gene3D" id="2.40.30.200">
    <property type="match status" value="1"/>
</dbReference>
<dbReference type="NCBIfam" id="TIGR01633">
    <property type="entry name" value="phi3626_gp14_N"/>
    <property type="match status" value="1"/>
</dbReference>
<dbReference type="AlphaFoldDB" id="A0A239AJ26"/>
<dbReference type="Proteomes" id="UP000198304">
    <property type="component" value="Unassembled WGS sequence"/>
</dbReference>
<organism evidence="2 3">
    <name type="scientific">Anaerovirgula multivorans</name>
    <dbReference type="NCBI Taxonomy" id="312168"/>
    <lineage>
        <taxon>Bacteria</taxon>
        <taxon>Bacillati</taxon>
        <taxon>Bacillota</taxon>
        <taxon>Clostridia</taxon>
        <taxon>Peptostreptococcales</taxon>
        <taxon>Natronincolaceae</taxon>
        <taxon>Anaerovirgula</taxon>
    </lineage>
</organism>
<proteinExistence type="predicted"/>